<dbReference type="RefSeq" id="WP_090470261.1">
    <property type="nucleotide sequence ID" value="NZ_FOWF01000004.1"/>
</dbReference>
<dbReference type="Pfam" id="PF01979">
    <property type="entry name" value="Amidohydro_1"/>
    <property type="match status" value="1"/>
</dbReference>
<dbReference type="Gene3D" id="2.30.40.10">
    <property type="entry name" value="Urease, subunit C, domain 1"/>
    <property type="match status" value="1"/>
</dbReference>
<dbReference type="Proteomes" id="UP000198817">
    <property type="component" value="Unassembled WGS sequence"/>
</dbReference>
<dbReference type="STRING" id="155865.SAMN05216515_104112"/>
<dbReference type="InterPro" id="IPR051781">
    <property type="entry name" value="Metallo-dep_Hydrolase"/>
</dbReference>
<evidence type="ECO:0000313" key="3">
    <source>
        <dbReference type="Proteomes" id="UP000198817"/>
    </source>
</evidence>
<dbReference type="PANTHER" id="PTHR43135:SF3">
    <property type="entry name" value="ALPHA-D-RIBOSE 1-METHYLPHOSPHONATE 5-TRIPHOSPHATE DIPHOSPHATASE"/>
    <property type="match status" value="1"/>
</dbReference>
<dbReference type="SUPFAM" id="SSF51556">
    <property type="entry name" value="Metallo-dependent hydrolases"/>
    <property type="match status" value="1"/>
</dbReference>
<dbReference type="GO" id="GO:0016810">
    <property type="term" value="F:hydrolase activity, acting on carbon-nitrogen (but not peptide) bonds"/>
    <property type="evidence" value="ECO:0007669"/>
    <property type="project" value="InterPro"/>
</dbReference>
<dbReference type="AlphaFoldDB" id="A0A1I7FYF6"/>
<evidence type="ECO:0000259" key="1">
    <source>
        <dbReference type="Pfam" id="PF01979"/>
    </source>
</evidence>
<dbReference type="InterPro" id="IPR032466">
    <property type="entry name" value="Metal_Hydrolase"/>
</dbReference>
<dbReference type="Gene3D" id="3.20.20.140">
    <property type="entry name" value="Metal-dependent hydrolases"/>
    <property type="match status" value="1"/>
</dbReference>
<dbReference type="CDD" id="cd01299">
    <property type="entry name" value="Met_dep_hydrolase_A"/>
    <property type="match status" value="1"/>
</dbReference>
<dbReference type="PANTHER" id="PTHR43135">
    <property type="entry name" value="ALPHA-D-RIBOSE 1-METHYLPHOSPHONATE 5-TRIPHOSPHATE DIPHOSPHATASE"/>
    <property type="match status" value="1"/>
</dbReference>
<accession>A0A1I7FYF6</accession>
<reference evidence="2 3" key="1">
    <citation type="submission" date="2016-10" db="EMBL/GenBank/DDBJ databases">
        <authorList>
            <person name="de Groot N.N."/>
        </authorList>
    </citation>
    <scope>NUCLEOTIDE SEQUENCE [LARGE SCALE GENOMIC DNA]</scope>
    <source>
        <strain evidence="2 3">KHGC13</strain>
    </source>
</reference>
<dbReference type="SUPFAM" id="SSF51338">
    <property type="entry name" value="Composite domain of metallo-dependent hydrolases"/>
    <property type="match status" value="1"/>
</dbReference>
<dbReference type="InterPro" id="IPR006680">
    <property type="entry name" value="Amidohydro-rel"/>
</dbReference>
<name>A0A1I7FYF6_9FIRM</name>
<feature type="domain" description="Amidohydrolase-related" evidence="1">
    <location>
        <begin position="65"/>
        <end position="415"/>
    </location>
</feature>
<dbReference type="InterPro" id="IPR011059">
    <property type="entry name" value="Metal-dep_hydrolase_composite"/>
</dbReference>
<proteinExistence type="predicted"/>
<dbReference type="EMBL" id="FPBT01000004">
    <property type="protein sequence ID" value="SFU41193.1"/>
    <property type="molecule type" value="Genomic_DNA"/>
</dbReference>
<dbReference type="InterPro" id="IPR057744">
    <property type="entry name" value="OTAase-like"/>
</dbReference>
<sequence>MKRNENRKYAYINGTVYTGRLNDAGRMEKLVRPVILTEEGRITAIGDRHTDLFGYEIVDLEGRWMMPGLINLHVHLPASGKPKARPEDPKETVRKIRRIPGGMTMARRICEEAAKTELFSGVTTIRTVGGLDDLDSRIRDRIQRGKLEGPRILAGNMAVSVPGGHMAGSLAYEALSAEDARRFTGMIAESGADLIKLMITGGVLDAEKEGEPGVLRMPPDYVRAACEEAHRRGLPVSAHVESPEGVKTALRNGVDTIEHGAMPDEEMMALFRETGASFVTTISPAVPYALFDRSVSRATRTQQVNGRVVLEGCIALTRACAENGIRMGLGTDTGCPFVTHYGIWRELAHLRNFCGLEPDRILHMATLGNAEIAGIGDLTGSIETGKAADMVITSADPLRDFRALGDPALVVSRGELFDHPKVKRFKVVEEVLDRFMEQGRA</sequence>
<protein>
    <submittedName>
        <fullName evidence="2">Imidazolonepropionase</fullName>
    </submittedName>
</protein>
<evidence type="ECO:0000313" key="2">
    <source>
        <dbReference type="EMBL" id="SFU41193.1"/>
    </source>
</evidence>
<gene>
    <name evidence="2" type="ORF">SAMN05216508_10419</name>
</gene>
<dbReference type="OrthoDB" id="9797498at2"/>
<organism evidence="2 3">
    <name type="scientific">Eubacterium pyruvativorans</name>
    <dbReference type="NCBI Taxonomy" id="155865"/>
    <lineage>
        <taxon>Bacteria</taxon>
        <taxon>Bacillati</taxon>
        <taxon>Bacillota</taxon>
        <taxon>Clostridia</taxon>
        <taxon>Eubacteriales</taxon>
        <taxon>Eubacteriaceae</taxon>
        <taxon>Eubacterium</taxon>
    </lineage>
</organism>
<keyword evidence="3" id="KW-1185">Reference proteome</keyword>